<sequence>MELNRNIENQKEKVIPISRLRREFNSVIRNIMRGKNNIYAVTRKDKPVVYLVKHELYLEWLDEVEKIQAHIKSLEEMSSD</sequence>
<dbReference type="AlphaFoldDB" id="A0A5S9Q5A5"/>
<reference evidence="4 5" key="1">
    <citation type="submission" date="2019-11" db="EMBL/GenBank/DDBJ databases">
        <authorList>
            <person name="Holert J."/>
        </authorList>
    </citation>
    <scope>NUCLEOTIDE SEQUENCE [LARGE SCALE GENOMIC DNA]</scope>
    <source>
        <strain evidence="3">BC3_2A</strain>
        <strain evidence="2">SB11_1A</strain>
    </source>
</reference>
<gene>
    <name evidence="2" type="ORF">IHBHHGIJ_02558</name>
    <name evidence="3" type="ORF">KFEGEMFD_02745</name>
</gene>
<dbReference type="SUPFAM" id="SSF143120">
    <property type="entry name" value="YefM-like"/>
    <property type="match status" value="1"/>
</dbReference>
<dbReference type="EMBL" id="CACSIM010000004">
    <property type="protein sequence ID" value="CAA0112113.1"/>
    <property type="molecule type" value="Genomic_DNA"/>
</dbReference>
<protein>
    <recommendedName>
        <fullName evidence="6">Antitoxin</fullName>
    </recommendedName>
</protein>
<evidence type="ECO:0000313" key="2">
    <source>
        <dbReference type="EMBL" id="CAA0094017.1"/>
    </source>
</evidence>
<accession>A0A5S9Q5A5</accession>
<evidence type="ECO:0000313" key="5">
    <source>
        <dbReference type="Proteomes" id="UP000439591"/>
    </source>
</evidence>
<evidence type="ECO:0000256" key="1">
    <source>
        <dbReference type="ARBA" id="ARBA00009981"/>
    </source>
</evidence>
<proteinExistence type="inferred from homology"/>
<dbReference type="Proteomes" id="UP000435877">
    <property type="component" value="Unassembled WGS sequence"/>
</dbReference>
<evidence type="ECO:0000313" key="4">
    <source>
        <dbReference type="Proteomes" id="UP000435877"/>
    </source>
</evidence>
<organism evidence="3 5">
    <name type="scientific">Zhongshania aliphaticivorans</name>
    <dbReference type="NCBI Taxonomy" id="1470434"/>
    <lineage>
        <taxon>Bacteria</taxon>
        <taxon>Pseudomonadati</taxon>
        <taxon>Pseudomonadota</taxon>
        <taxon>Gammaproteobacteria</taxon>
        <taxon>Cellvibrionales</taxon>
        <taxon>Spongiibacteraceae</taxon>
        <taxon>Zhongshania</taxon>
    </lineage>
</organism>
<dbReference type="Proteomes" id="UP000439591">
    <property type="component" value="Unassembled WGS sequence"/>
</dbReference>
<comment type="similarity">
    <text evidence="1">Belongs to the phD/YefM antitoxin family.</text>
</comment>
<evidence type="ECO:0008006" key="6">
    <source>
        <dbReference type="Google" id="ProtNLM"/>
    </source>
</evidence>
<name>A0A5S9Q5A5_9GAMM</name>
<dbReference type="EMBL" id="CACSIK010000001">
    <property type="protein sequence ID" value="CAA0094017.1"/>
    <property type="molecule type" value="Genomic_DNA"/>
</dbReference>
<dbReference type="InterPro" id="IPR036165">
    <property type="entry name" value="YefM-like_sf"/>
</dbReference>
<keyword evidence="4" id="KW-1185">Reference proteome</keyword>
<evidence type="ECO:0000313" key="3">
    <source>
        <dbReference type="EMBL" id="CAA0112113.1"/>
    </source>
</evidence>